<feature type="region of interest" description="Disordered" evidence="1">
    <location>
        <begin position="84"/>
        <end position="103"/>
    </location>
</feature>
<sequence>VATAHPRLSAADFIPTMKKLFGGKSKDKKPNGHSSGHSVLAPSPPSHQSLARPNDHHQTPSPKPTSAVVPAAQPVATSMQFTSLAGTSSHQNGNSNYSSGGYQPMSGYPPTSMAGGGGGAGPPGYAYNQPYPNMPQPPLHNISPPPSSTGTYPPARQQSGGPSSFPTPTIPYHNPLGANGSAHAPNLNGTHRPGQPVAPLGFPAIPGLTTRTNGEGRMLTGDPKEDYPIVMAIDFGTTFTGCAFAFRKDPEIQEIITW</sequence>
<protein>
    <submittedName>
        <fullName evidence="2">Uncharacterized protein</fullName>
    </submittedName>
</protein>
<feature type="compositionally biased region" description="Polar residues" evidence="1">
    <location>
        <begin position="156"/>
        <end position="167"/>
    </location>
</feature>
<evidence type="ECO:0000256" key="1">
    <source>
        <dbReference type="SAM" id="MobiDB-lite"/>
    </source>
</evidence>
<feature type="non-terminal residue" evidence="2">
    <location>
        <position position="1"/>
    </location>
</feature>
<dbReference type="AlphaFoldDB" id="A0A9P6K9M9"/>
<comment type="caution">
    <text evidence="2">The sequence shown here is derived from an EMBL/GenBank/DDBJ whole genome shotgun (WGS) entry which is preliminary data.</text>
</comment>
<feature type="compositionally biased region" description="Pro residues" evidence="1">
    <location>
        <begin position="132"/>
        <end position="147"/>
    </location>
</feature>
<feature type="region of interest" description="Disordered" evidence="1">
    <location>
        <begin position="20"/>
        <end position="69"/>
    </location>
</feature>
<name>A0A9P6K9M9_9FUNG</name>
<feature type="compositionally biased region" description="Polar residues" evidence="1">
    <location>
        <begin position="84"/>
        <end position="101"/>
    </location>
</feature>
<reference evidence="2" key="1">
    <citation type="journal article" date="2020" name="Fungal Divers.">
        <title>Resolving the Mortierellaceae phylogeny through synthesis of multi-gene phylogenetics and phylogenomics.</title>
        <authorList>
            <person name="Vandepol N."/>
            <person name="Liber J."/>
            <person name="Desiro A."/>
            <person name="Na H."/>
            <person name="Kennedy M."/>
            <person name="Barry K."/>
            <person name="Grigoriev I.V."/>
            <person name="Miller A.N."/>
            <person name="O'Donnell K."/>
            <person name="Stajich J.E."/>
            <person name="Bonito G."/>
        </authorList>
    </citation>
    <scope>NUCLEOTIDE SEQUENCE</scope>
    <source>
        <strain evidence="2">KOD1015</strain>
    </source>
</reference>
<dbReference type="EMBL" id="JAABOA010006129">
    <property type="protein sequence ID" value="KAF9570305.1"/>
    <property type="molecule type" value="Genomic_DNA"/>
</dbReference>
<evidence type="ECO:0000313" key="3">
    <source>
        <dbReference type="Proteomes" id="UP000780801"/>
    </source>
</evidence>
<evidence type="ECO:0000313" key="2">
    <source>
        <dbReference type="EMBL" id="KAF9570305.1"/>
    </source>
</evidence>
<dbReference type="OrthoDB" id="10661256at2759"/>
<dbReference type="Proteomes" id="UP000780801">
    <property type="component" value="Unassembled WGS sequence"/>
</dbReference>
<keyword evidence="3" id="KW-1185">Reference proteome</keyword>
<organism evidence="2 3">
    <name type="scientific">Lunasporangiospora selenospora</name>
    <dbReference type="NCBI Taxonomy" id="979761"/>
    <lineage>
        <taxon>Eukaryota</taxon>
        <taxon>Fungi</taxon>
        <taxon>Fungi incertae sedis</taxon>
        <taxon>Mucoromycota</taxon>
        <taxon>Mortierellomycotina</taxon>
        <taxon>Mortierellomycetes</taxon>
        <taxon>Mortierellales</taxon>
        <taxon>Mortierellaceae</taxon>
        <taxon>Lunasporangiospora</taxon>
    </lineage>
</organism>
<proteinExistence type="predicted"/>
<gene>
    <name evidence="2" type="ORF">BGW38_008756</name>
</gene>
<accession>A0A9P6K9M9</accession>
<feature type="region of interest" description="Disordered" evidence="1">
    <location>
        <begin position="126"/>
        <end position="198"/>
    </location>
</feature>